<feature type="transmembrane region" description="Helical" evidence="1">
    <location>
        <begin position="35"/>
        <end position="52"/>
    </location>
</feature>
<sequence>MNAMEKVAWTELSVSLVALVLVAFLYPWLGDGATGAFGLMGLLGFSVLFLRQRGKEVVVDERDRDIEQRATRIGVNVAWMTLFMSLAAIVMWSSFTDRDSVSLGVLNWLIWIQFALCFAIKGFVSVKSYRDQQHAA</sequence>
<keyword evidence="1" id="KW-1133">Transmembrane helix</keyword>
<reference evidence="2 3" key="1">
    <citation type="submission" date="2019-08" db="EMBL/GenBank/DDBJ databases">
        <title>Deep-cultivation of Planctomycetes and their phenomic and genomic characterization uncovers novel biology.</title>
        <authorList>
            <person name="Wiegand S."/>
            <person name="Jogler M."/>
            <person name="Boedeker C."/>
            <person name="Pinto D."/>
            <person name="Vollmers J."/>
            <person name="Rivas-Marin E."/>
            <person name="Kohn T."/>
            <person name="Peeters S.H."/>
            <person name="Heuer A."/>
            <person name="Rast P."/>
            <person name="Oberbeckmann S."/>
            <person name="Bunk B."/>
            <person name="Jeske O."/>
            <person name="Meyerdierks A."/>
            <person name="Storesund J.E."/>
            <person name="Kallscheuer N."/>
            <person name="Luecker S."/>
            <person name="Lage O.M."/>
            <person name="Pohl T."/>
            <person name="Merkel B.J."/>
            <person name="Hornburger P."/>
            <person name="Mueller R.-W."/>
            <person name="Bruemmer F."/>
            <person name="Labrenz M."/>
            <person name="Spormann A.M."/>
            <person name="Op den Camp H."/>
            <person name="Overmann J."/>
            <person name="Amann R."/>
            <person name="Jetten M.S.M."/>
            <person name="Mascher T."/>
            <person name="Medema M.H."/>
            <person name="Devos D.P."/>
            <person name="Kaster A.-K."/>
            <person name="Ovreas L."/>
            <person name="Rohde M."/>
            <person name="Galperin M.Y."/>
            <person name="Jogler C."/>
        </authorList>
    </citation>
    <scope>NUCLEOTIDE SEQUENCE [LARGE SCALE GENOMIC DNA]</scope>
    <source>
        <strain evidence="2 3">Pr1d</strain>
    </source>
</reference>
<accession>A0A5B9QV21</accession>
<dbReference type="OrthoDB" id="278876at2"/>
<dbReference type="AlphaFoldDB" id="A0A5B9QV21"/>
<dbReference type="KEGG" id="bgok:Pr1d_51300"/>
<protein>
    <recommendedName>
        <fullName evidence="4">DUF2178 domain-containing protein</fullName>
    </recommendedName>
</protein>
<evidence type="ECO:0008006" key="4">
    <source>
        <dbReference type="Google" id="ProtNLM"/>
    </source>
</evidence>
<dbReference type="RefSeq" id="WP_148075963.1">
    <property type="nucleotide sequence ID" value="NZ_CP042913.1"/>
</dbReference>
<dbReference type="Proteomes" id="UP000323917">
    <property type="component" value="Chromosome"/>
</dbReference>
<keyword evidence="3" id="KW-1185">Reference proteome</keyword>
<gene>
    <name evidence="2" type="ORF">Pr1d_51300</name>
</gene>
<dbReference type="Pfam" id="PF09946">
    <property type="entry name" value="DUF2178"/>
    <property type="match status" value="1"/>
</dbReference>
<evidence type="ECO:0000313" key="2">
    <source>
        <dbReference type="EMBL" id="QEG37783.1"/>
    </source>
</evidence>
<organism evidence="2 3">
    <name type="scientific">Bythopirellula goksoeyrii</name>
    <dbReference type="NCBI Taxonomy" id="1400387"/>
    <lineage>
        <taxon>Bacteria</taxon>
        <taxon>Pseudomonadati</taxon>
        <taxon>Planctomycetota</taxon>
        <taxon>Planctomycetia</taxon>
        <taxon>Pirellulales</taxon>
        <taxon>Lacipirellulaceae</taxon>
        <taxon>Bythopirellula</taxon>
    </lineage>
</organism>
<name>A0A5B9QV21_9BACT</name>
<evidence type="ECO:0000313" key="3">
    <source>
        <dbReference type="Proteomes" id="UP000323917"/>
    </source>
</evidence>
<keyword evidence="1" id="KW-0472">Membrane</keyword>
<feature type="transmembrane region" description="Helical" evidence="1">
    <location>
        <begin position="105"/>
        <end position="124"/>
    </location>
</feature>
<evidence type="ECO:0000256" key="1">
    <source>
        <dbReference type="SAM" id="Phobius"/>
    </source>
</evidence>
<dbReference type="EMBL" id="CP042913">
    <property type="protein sequence ID" value="QEG37783.1"/>
    <property type="molecule type" value="Genomic_DNA"/>
</dbReference>
<proteinExistence type="predicted"/>
<feature type="transmembrane region" description="Helical" evidence="1">
    <location>
        <begin position="73"/>
        <end position="93"/>
    </location>
</feature>
<feature type="transmembrane region" description="Helical" evidence="1">
    <location>
        <begin position="12"/>
        <end position="29"/>
    </location>
</feature>
<dbReference type="InterPro" id="IPR019235">
    <property type="entry name" value="DUF2178_TM"/>
</dbReference>
<keyword evidence="1" id="KW-0812">Transmembrane</keyword>